<organism evidence="2 3">
    <name type="scientific">Calditerrivibrio nitroreducens (strain DSM 19672 / NBRC 101217 / Yu37-1)</name>
    <dbReference type="NCBI Taxonomy" id="768670"/>
    <lineage>
        <taxon>Bacteria</taxon>
        <taxon>Pseudomonadati</taxon>
        <taxon>Deferribacterota</taxon>
        <taxon>Deferribacteres</taxon>
        <taxon>Deferribacterales</taxon>
        <taxon>Calditerrivibrionaceae</taxon>
    </lineage>
</organism>
<dbReference type="eggNOG" id="COG2005">
    <property type="taxonomic scope" value="Bacteria"/>
</dbReference>
<feature type="domain" description="HTH lysR-type" evidence="1">
    <location>
        <begin position="48"/>
        <end position="108"/>
    </location>
</feature>
<evidence type="ECO:0000259" key="1">
    <source>
        <dbReference type="Pfam" id="PF00126"/>
    </source>
</evidence>
<name>E4TER6_CALNY</name>
<dbReference type="InterPro" id="IPR036388">
    <property type="entry name" value="WH-like_DNA-bd_sf"/>
</dbReference>
<keyword evidence="3" id="KW-1185">Reference proteome</keyword>
<protein>
    <submittedName>
        <fullName evidence="2">Putative transcriptional regulator, ModE family</fullName>
    </submittedName>
</protein>
<dbReference type="HOGENOM" id="CLU_125440_2_1_0"/>
<dbReference type="OrthoDB" id="9800709at2"/>
<reference key="1">
    <citation type="submission" date="2010-11" db="EMBL/GenBank/DDBJ databases">
        <title>The complete genome of chromosome of Calditerrivibrio nitroreducens DSM 19672.</title>
        <authorList>
            <consortium name="US DOE Joint Genome Institute (JGI-PGF)"/>
            <person name="Lucas S."/>
            <person name="Copeland A."/>
            <person name="Lapidus A."/>
            <person name="Bruce D."/>
            <person name="Goodwin L."/>
            <person name="Pitluck S."/>
            <person name="Kyrpides N."/>
            <person name="Mavromatis K."/>
            <person name="Ivanova N."/>
            <person name="Mikhailova N."/>
            <person name="Zeytun A."/>
            <person name="Brettin T."/>
            <person name="Detter J.C."/>
            <person name="Tapia R."/>
            <person name="Han C."/>
            <person name="Land M."/>
            <person name="Hauser L."/>
            <person name="Markowitz V."/>
            <person name="Cheng J.-F."/>
            <person name="Hugenholtz P."/>
            <person name="Woyke T."/>
            <person name="Wu D."/>
            <person name="Spring S."/>
            <person name="Schroeder M."/>
            <person name="Brambilla E."/>
            <person name="Klenk H.-P."/>
            <person name="Eisen J.A."/>
        </authorList>
    </citation>
    <scope>NUCLEOTIDE SEQUENCE [LARGE SCALE GENOMIC DNA]</scope>
    <source>
        <strain>DSM 19672</strain>
    </source>
</reference>
<dbReference type="GO" id="GO:0003700">
    <property type="term" value="F:DNA-binding transcription factor activity"/>
    <property type="evidence" value="ECO:0007669"/>
    <property type="project" value="InterPro"/>
</dbReference>
<sequence>MKSKPKFNPENKDKTPEDVSLAVKNFTLKGRIWIDGVDGTFIGFGRVVLLERIEQYGSISKAAKSMEMSYKHAWELVESMNNQGSKPLVIKTTGGKDGGGAQLTEYGKKVVELFWELNNNLKQFIEDNKELLKMLN</sequence>
<dbReference type="InterPro" id="IPR036390">
    <property type="entry name" value="WH_DNA-bd_sf"/>
</dbReference>
<evidence type="ECO:0000313" key="2">
    <source>
        <dbReference type="EMBL" id="ADR19423.1"/>
    </source>
</evidence>
<proteinExistence type="predicted"/>
<dbReference type="InterPro" id="IPR000847">
    <property type="entry name" value="LysR_HTH_N"/>
</dbReference>
<dbReference type="Pfam" id="PF00126">
    <property type="entry name" value="HTH_1"/>
    <property type="match status" value="1"/>
</dbReference>
<reference evidence="2 3" key="2">
    <citation type="journal article" date="2011" name="Stand. Genomic Sci.">
        <title>Complete genome sequence of Calditerrivibrio nitroreducens type strain (Yu37-1).</title>
        <authorList>
            <person name="Pitluck S."/>
            <person name="Sikorski J."/>
            <person name="Zeytun A."/>
            <person name="Lapidus A."/>
            <person name="Nolan M."/>
            <person name="Lucas S."/>
            <person name="Hammon N."/>
            <person name="Deshpande S."/>
            <person name="Cheng J.F."/>
            <person name="Tapia R."/>
            <person name="Han C."/>
            <person name="Goodwin L."/>
            <person name="Liolios K."/>
            <person name="Pagani I."/>
            <person name="Ivanova N."/>
            <person name="Mavromatis K."/>
            <person name="Pati A."/>
            <person name="Chen A."/>
            <person name="Palaniappan K."/>
            <person name="Hauser L."/>
            <person name="Chang Y.J."/>
            <person name="Jeffries C.D."/>
            <person name="Detter J.C."/>
            <person name="Brambilla E."/>
            <person name="Djao O.D."/>
            <person name="Rohde M."/>
            <person name="Spring S."/>
            <person name="Goker M."/>
            <person name="Woyke T."/>
            <person name="Bristow J."/>
            <person name="Eisen J.A."/>
            <person name="Markowitz V."/>
            <person name="Hugenholtz P."/>
            <person name="Kyrpides N.C."/>
            <person name="Klenk H.P."/>
            <person name="Land M."/>
        </authorList>
    </citation>
    <scope>NUCLEOTIDE SEQUENCE [LARGE SCALE GENOMIC DNA]</scope>
    <source>
        <strain evidence="3">DSM 19672 / NBRC 101217 / Yu37-1</strain>
    </source>
</reference>
<dbReference type="PANTHER" id="PTHR30432:SF1">
    <property type="entry name" value="DNA-BINDING TRANSCRIPTIONAL DUAL REGULATOR MODE"/>
    <property type="match status" value="1"/>
</dbReference>
<dbReference type="KEGG" id="cni:Calni_1515"/>
<accession>E4TER6</accession>
<dbReference type="InterPro" id="IPR051815">
    <property type="entry name" value="Molybdate_resp_trans_reg"/>
</dbReference>
<dbReference type="Proteomes" id="UP000007039">
    <property type="component" value="Chromosome"/>
</dbReference>
<dbReference type="Gene3D" id="1.10.10.10">
    <property type="entry name" value="Winged helix-like DNA-binding domain superfamily/Winged helix DNA-binding domain"/>
    <property type="match status" value="1"/>
</dbReference>
<dbReference type="STRING" id="768670.Calni_1515"/>
<dbReference type="SUPFAM" id="SSF46785">
    <property type="entry name" value="Winged helix' DNA-binding domain"/>
    <property type="match status" value="1"/>
</dbReference>
<dbReference type="EMBL" id="CP002347">
    <property type="protein sequence ID" value="ADR19423.1"/>
    <property type="molecule type" value="Genomic_DNA"/>
</dbReference>
<gene>
    <name evidence="2" type="ordered locus">Calni_1515</name>
</gene>
<evidence type="ECO:0000313" key="3">
    <source>
        <dbReference type="Proteomes" id="UP000007039"/>
    </source>
</evidence>
<dbReference type="PANTHER" id="PTHR30432">
    <property type="entry name" value="TRANSCRIPTIONAL REGULATOR MODE"/>
    <property type="match status" value="1"/>
</dbReference>
<dbReference type="RefSeq" id="WP_013451634.1">
    <property type="nucleotide sequence ID" value="NC_014758.1"/>
</dbReference>
<dbReference type="AlphaFoldDB" id="E4TER6"/>